<dbReference type="RefSeq" id="WP_272174479.1">
    <property type="nucleotide sequence ID" value="NZ_JAQOSK010000002.1"/>
</dbReference>
<keyword evidence="1 2" id="KW-0129">CBS domain</keyword>
<evidence type="ECO:0000256" key="1">
    <source>
        <dbReference type="ARBA" id="ARBA00023122"/>
    </source>
</evidence>
<evidence type="ECO:0000259" key="4">
    <source>
        <dbReference type="PROSITE" id="PS51371"/>
    </source>
</evidence>
<dbReference type="EMBL" id="JAQOSK010000002">
    <property type="protein sequence ID" value="MDC2954176.1"/>
    <property type="molecule type" value="Genomic_DNA"/>
</dbReference>
<dbReference type="SMART" id="SM00116">
    <property type="entry name" value="CBS"/>
    <property type="match status" value="2"/>
</dbReference>
<proteinExistence type="predicted"/>
<protein>
    <submittedName>
        <fullName evidence="5">CBS domain-containing protein</fullName>
    </submittedName>
</protein>
<feature type="domain" description="CBS" evidence="4">
    <location>
        <begin position="97"/>
        <end position="154"/>
    </location>
</feature>
<sequence length="233" mass="25706">MRHRTIEDVMTREVVRTTRDASFKTVAGLLAEHRISGLPVVDDGERVLGVISETDLLQRQAAQDDVRRGRRPRLPRLTRSARAAAAKARATSAEHLMTRPAVTAELDESVTQAARTMRRHAVERLPVVDRQGRLAGIVTRGDLLRVFLRPDEDIRRDVRDQVASALCQPRYLVDVTVTGGVVKLRGHVERRSDAGLAVLVARRVDGVVAVTEALGYRLDDSRPLPAGVSPGHM</sequence>
<dbReference type="Pfam" id="PF00571">
    <property type="entry name" value="CBS"/>
    <property type="match status" value="2"/>
</dbReference>
<dbReference type="PIRSF" id="PIRSF036990">
    <property type="entry name" value="UCP036990_CBS_BON"/>
    <property type="match status" value="1"/>
</dbReference>
<dbReference type="InterPro" id="IPR046342">
    <property type="entry name" value="CBS_dom_sf"/>
</dbReference>
<dbReference type="InterPro" id="IPR017080">
    <property type="entry name" value="UCP036990_CBS_BON"/>
</dbReference>
<feature type="domain" description="BON" evidence="3">
    <location>
        <begin position="150"/>
        <end position="218"/>
    </location>
</feature>
<comment type="caution">
    <text evidence="5">The sequence shown here is derived from an EMBL/GenBank/DDBJ whole genome shotgun (WGS) entry which is preliminary data.</text>
</comment>
<feature type="domain" description="CBS" evidence="4">
    <location>
        <begin position="10"/>
        <end position="66"/>
    </location>
</feature>
<dbReference type="Proteomes" id="UP001221328">
    <property type="component" value="Unassembled WGS sequence"/>
</dbReference>
<evidence type="ECO:0000313" key="6">
    <source>
        <dbReference type="Proteomes" id="UP001221328"/>
    </source>
</evidence>
<dbReference type="PANTHER" id="PTHR43080">
    <property type="entry name" value="CBS DOMAIN-CONTAINING PROTEIN CBSX3, MITOCHONDRIAL"/>
    <property type="match status" value="1"/>
</dbReference>
<evidence type="ECO:0000256" key="2">
    <source>
        <dbReference type="PROSITE-ProRule" id="PRU00703"/>
    </source>
</evidence>
<dbReference type="InterPro" id="IPR000644">
    <property type="entry name" value="CBS_dom"/>
</dbReference>
<dbReference type="PANTHER" id="PTHR43080:SF29">
    <property type="entry name" value="OS02G0818000 PROTEIN"/>
    <property type="match status" value="1"/>
</dbReference>
<dbReference type="Gene3D" id="3.10.580.10">
    <property type="entry name" value="CBS-domain"/>
    <property type="match status" value="1"/>
</dbReference>
<dbReference type="Gene3D" id="3.30.1340.30">
    <property type="match status" value="1"/>
</dbReference>
<dbReference type="PROSITE" id="PS51371">
    <property type="entry name" value="CBS"/>
    <property type="match status" value="2"/>
</dbReference>
<reference evidence="5 6" key="1">
    <citation type="journal article" date="2015" name="Int. J. Syst. Evol. Microbiol.">
        <title>Streptomyces gilvifuscus sp. nov., an actinomycete that produces antibacterial compounds isolated from soil.</title>
        <authorList>
            <person name="Nguyen T.M."/>
            <person name="Kim J."/>
        </authorList>
    </citation>
    <scope>NUCLEOTIDE SEQUENCE [LARGE SCALE GENOMIC DNA]</scope>
    <source>
        <strain evidence="5 6">T113</strain>
    </source>
</reference>
<dbReference type="CDD" id="cd04586">
    <property type="entry name" value="CBS_pair_BON_assoc"/>
    <property type="match status" value="1"/>
</dbReference>
<evidence type="ECO:0000313" key="5">
    <source>
        <dbReference type="EMBL" id="MDC2954176.1"/>
    </source>
</evidence>
<organism evidence="5 6">
    <name type="scientific">Streptomyces gilvifuscus</name>
    <dbReference type="NCBI Taxonomy" id="1550617"/>
    <lineage>
        <taxon>Bacteria</taxon>
        <taxon>Bacillati</taxon>
        <taxon>Actinomycetota</taxon>
        <taxon>Actinomycetes</taxon>
        <taxon>Kitasatosporales</taxon>
        <taxon>Streptomycetaceae</taxon>
        <taxon>Streptomyces</taxon>
    </lineage>
</organism>
<dbReference type="SUPFAM" id="SSF54631">
    <property type="entry name" value="CBS-domain pair"/>
    <property type="match status" value="1"/>
</dbReference>
<dbReference type="Pfam" id="PF04972">
    <property type="entry name" value="BON"/>
    <property type="match status" value="1"/>
</dbReference>
<gene>
    <name evidence="5" type="ORF">PO587_06885</name>
</gene>
<dbReference type="InterPro" id="IPR051257">
    <property type="entry name" value="Diverse_CBS-Domain"/>
</dbReference>
<dbReference type="InterPro" id="IPR007055">
    <property type="entry name" value="BON_dom"/>
</dbReference>
<accession>A0ABT5FNV8</accession>
<dbReference type="PROSITE" id="PS50914">
    <property type="entry name" value="BON"/>
    <property type="match status" value="1"/>
</dbReference>
<keyword evidence="6" id="KW-1185">Reference proteome</keyword>
<name>A0ABT5FNV8_9ACTN</name>
<evidence type="ECO:0000259" key="3">
    <source>
        <dbReference type="PROSITE" id="PS50914"/>
    </source>
</evidence>